<dbReference type="GeneID" id="94847098"/>
<keyword evidence="1" id="KW-0175">Coiled coil</keyword>
<name>A0A1J4J985_9EUKA</name>
<keyword evidence="3" id="KW-1185">Reference proteome</keyword>
<dbReference type="EMBL" id="MLAK01001288">
    <property type="protein sequence ID" value="OHS94807.1"/>
    <property type="molecule type" value="Genomic_DNA"/>
</dbReference>
<evidence type="ECO:0000313" key="3">
    <source>
        <dbReference type="Proteomes" id="UP000179807"/>
    </source>
</evidence>
<feature type="coiled-coil region" evidence="1">
    <location>
        <begin position="34"/>
        <end position="135"/>
    </location>
</feature>
<evidence type="ECO:0000313" key="2">
    <source>
        <dbReference type="EMBL" id="OHS94807.1"/>
    </source>
</evidence>
<dbReference type="VEuPathDB" id="TrichDB:TRFO_39027"/>
<protein>
    <submittedName>
        <fullName evidence="2">Uncharacterized protein</fullName>
    </submittedName>
</protein>
<dbReference type="Gene3D" id="1.10.287.1490">
    <property type="match status" value="1"/>
</dbReference>
<accession>A0A1J4J985</accession>
<reference evidence="2" key="1">
    <citation type="submission" date="2016-10" db="EMBL/GenBank/DDBJ databases">
        <authorList>
            <person name="Benchimol M."/>
            <person name="Almeida L.G."/>
            <person name="Vasconcelos A.T."/>
            <person name="Perreira-Neves A."/>
            <person name="Rosa I.A."/>
            <person name="Tasca T."/>
            <person name="Bogo M.R."/>
            <person name="de Souza W."/>
        </authorList>
    </citation>
    <scope>NUCLEOTIDE SEQUENCE [LARGE SCALE GENOMIC DNA]</scope>
    <source>
        <strain evidence="2">K</strain>
    </source>
</reference>
<dbReference type="AlphaFoldDB" id="A0A1J4J985"/>
<sequence>MKKIQEDHSESKKLHETFDRDIIHTQSSQHENDIHQFNKSLTAKENKLKEANKEIETLNKLLNQNAAKYNEELKSLIEQLTLAKDKNQDLEKTMQEKDNLIHSVTQQLELTNNAVEELRKQAEQLRQQLNSANTYSDGNNDSDKLLSELCDILNCQNDKLVVVVQSLVNHGKDATTALNSTISYASEQRFWKFTLAMLIFISLQFHIWT</sequence>
<organism evidence="2 3">
    <name type="scientific">Tritrichomonas foetus</name>
    <dbReference type="NCBI Taxonomy" id="1144522"/>
    <lineage>
        <taxon>Eukaryota</taxon>
        <taxon>Metamonada</taxon>
        <taxon>Parabasalia</taxon>
        <taxon>Tritrichomonadida</taxon>
        <taxon>Tritrichomonadidae</taxon>
        <taxon>Tritrichomonas</taxon>
    </lineage>
</organism>
<evidence type="ECO:0000256" key="1">
    <source>
        <dbReference type="SAM" id="Coils"/>
    </source>
</evidence>
<proteinExistence type="predicted"/>
<gene>
    <name evidence="2" type="ORF">TRFO_39027</name>
</gene>
<dbReference type="Proteomes" id="UP000179807">
    <property type="component" value="Unassembled WGS sequence"/>
</dbReference>
<comment type="caution">
    <text evidence="2">The sequence shown here is derived from an EMBL/GenBank/DDBJ whole genome shotgun (WGS) entry which is preliminary data.</text>
</comment>
<dbReference type="RefSeq" id="XP_068347944.1">
    <property type="nucleotide sequence ID" value="XM_068512394.1"/>
</dbReference>